<evidence type="ECO:0000256" key="7">
    <source>
        <dbReference type="PROSITE-ProRule" id="PRU01016"/>
    </source>
</evidence>
<sequence length="386" mass="42923">MTTYNVLDLFCGTGGFSFGFESAELGFTTRFGIDVLAVAGSTFQANHRQALGMVGDIRKARRHEISDRLKLRRGDVHVVVGGPPCQGFSSIRPFRSTNDDDPRNSLFEEYASFVNYFRPHVFVLENVVGLATHKNGSTISIMEECFHSLGYDCEWKIMNAAHFGVPQKRERLIMIGVERGGTIIFPEPTHQAEGHTIGYRDKTKVHAHRQRDLFVESVRPLKSAVTVLDAIGDLPELVAGDEALEYDRPAMNEFQAERRARSKSLTLHNATAHSRKMLEIIRHSGKNINCIPKHLITSGFSSSYSRLDGNEPAVTITVNFVHPASNRCIHPLQHRALTPREGARLQSFDDDYVFAGNRTQITKQIGNAVPPLLGRAIAGSVAQMLN</sequence>
<evidence type="ECO:0000256" key="8">
    <source>
        <dbReference type="RuleBase" id="RU000416"/>
    </source>
</evidence>
<accession>A0A5E4YPX9</accession>
<dbReference type="PRINTS" id="PR00105">
    <property type="entry name" value="C5METTRFRASE"/>
</dbReference>
<evidence type="ECO:0000256" key="6">
    <source>
        <dbReference type="ARBA" id="ARBA00047422"/>
    </source>
</evidence>
<proteinExistence type="inferred from homology"/>
<keyword evidence="5" id="KW-0680">Restriction system</keyword>
<evidence type="ECO:0000256" key="3">
    <source>
        <dbReference type="ARBA" id="ARBA00022679"/>
    </source>
</evidence>
<comment type="catalytic activity">
    <reaction evidence="6">
        <text>a 2'-deoxycytidine in DNA + S-adenosyl-L-methionine = a 5-methyl-2'-deoxycytidine in DNA + S-adenosyl-L-homocysteine + H(+)</text>
        <dbReference type="Rhea" id="RHEA:13681"/>
        <dbReference type="Rhea" id="RHEA-COMP:11369"/>
        <dbReference type="Rhea" id="RHEA-COMP:11370"/>
        <dbReference type="ChEBI" id="CHEBI:15378"/>
        <dbReference type="ChEBI" id="CHEBI:57856"/>
        <dbReference type="ChEBI" id="CHEBI:59789"/>
        <dbReference type="ChEBI" id="CHEBI:85452"/>
        <dbReference type="ChEBI" id="CHEBI:85454"/>
        <dbReference type="EC" id="2.1.1.37"/>
    </reaction>
</comment>
<dbReference type="Proteomes" id="UP000343317">
    <property type="component" value="Unassembled WGS sequence"/>
</dbReference>
<dbReference type="GO" id="GO:0009307">
    <property type="term" value="P:DNA restriction-modification system"/>
    <property type="evidence" value="ECO:0007669"/>
    <property type="project" value="UniProtKB-KW"/>
</dbReference>
<keyword evidence="10" id="KW-1185">Reference proteome</keyword>
<gene>
    <name evidence="9" type="ORF">PHO31112_04635</name>
</gene>
<dbReference type="EMBL" id="CABPSM010000018">
    <property type="protein sequence ID" value="VVE49993.1"/>
    <property type="molecule type" value="Genomic_DNA"/>
</dbReference>
<dbReference type="GO" id="GO:0003677">
    <property type="term" value="F:DNA binding"/>
    <property type="evidence" value="ECO:0007669"/>
    <property type="project" value="TreeGrafter"/>
</dbReference>
<dbReference type="Gene3D" id="3.90.120.10">
    <property type="entry name" value="DNA Methylase, subunit A, domain 2"/>
    <property type="match status" value="1"/>
</dbReference>
<evidence type="ECO:0000256" key="5">
    <source>
        <dbReference type="ARBA" id="ARBA00022747"/>
    </source>
</evidence>
<dbReference type="NCBIfam" id="TIGR00675">
    <property type="entry name" value="dcm"/>
    <property type="match status" value="1"/>
</dbReference>
<keyword evidence="3 7" id="KW-0808">Transferase</keyword>
<feature type="active site" evidence="7">
    <location>
        <position position="85"/>
    </location>
</feature>
<dbReference type="GO" id="GO:0044027">
    <property type="term" value="P:negative regulation of gene expression via chromosomal CpG island methylation"/>
    <property type="evidence" value="ECO:0007669"/>
    <property type="project" value="TreeGrafter"/>
</dbReference>
<name>A0A5E4YPX9_9BURK</name>
<dbReference type="EC" id="2.1.1.37" evidence="1"/>
<dbReference type="SUPFAM" id="SSF53335">
    <property type="entry name" value="S-adenosyl-L-methionine-dependent methyltransferases"/>
    <property type="match status" value="1"/>
</dbReference>
<dbReference type="GO" id="GO:0003886">
    <property type="term" value="F:DNA (cytosine-5-)-methyltransferase activity"/>
    <property type="evidence" value="ECO:0007669"/>
    <property type="project" value="UniProtKB-EC"/>
</dbReference>
<dbReference type="InterPro" id="IPR001525">
    <property type="entry name" value="C5_MeTfrase"/>
</dbReference>
<protein>
    <recommendedName>
        <fullName evidence="1">DNA (cytosine-5-)-methyltransferase</fullName>
        <ecNumber evidence="1">2.1.1.37</ecNumber>
    </recommendedName>
</protein>
<dbReference type="Pfam" id="PF00145">
    <property type="entry name" value="DNA_methylase"/>
    <property type="match status" value="1"/>
</dbReference>
<dbReference type="RefSeq" id="WP_150623422.1">
    <property type="nucleotide sequence ID" value="NZ_CABPSM010000018.1"/>
</dbReference>
<dbReference type="PROSITE" id="PS51679">
    <property type="entry name" value="SAM_MT_C5"/>
    <property type="match status" value="1"/>
</dbReference>
<comment type="similarity">
    <text evidence="7 8">Belongs to the class I-like SAM-binding methyltransferase superfamily. C5-methyltransferase family.</text>
</comment>
<evidence type="ECO:0000256" key="2">
    <source>
        <dbReference type="ARBA" id="ARBA00022603"/>
    </source>
</evidence>
<reference evidence="9 10" key="1">
    <citation type="submission" date="2019-08" db="EMBL/GenBank/DDBJ databases">
        <authorList>
            <person name="Peeters C."/>
        </authorList>
    </citation>
    <scope>NUCLEOTIDE SEQUENCE [LARGE SCALE GENOMIC DNA]</scope>
    <source>
        <strain evidence="9 10">LMG 31112</strain>
    </source>
</reference>
<dbReference type="GO" id="GO:0032259">
    <property type="term" value="P:methylation"/>
    <property type="evidence" value="ECO:0007669"/>
    <property type="project" value="UniProtKB-KW"/>
</dbReference>
<dbReference type="Gene3D" id="3.40.50.150">
    <property type="entry name" value="Vaccinia Virus protein VP39"/>
    <property type="match status" value="1"/>
</dbReference>
<dbReference type="AlphaFoldDB" id="A0A5E4YPX9"/>
<dbReference type="InterPro" id="IPR050390">
    <property type="entry name" value="C5-Methyltransferase"/>
</dbReference>
<dbReference type="PANTHER" id="PTHR10629:SF52">
    <property type="entry name" value="DNA (CYTOSINE-5)-METHYLTRANSFERASE 1"/>
    <property type="match status" value="1"/>
</dbReference>
<organism evidence="9 10">
    <name type="scientific">Pandoraea horticolens</name>
    <dbReference type="NCBI Taxonomy" id="2508298"/>
    <lineage>
        <taxon>Bacteria</taxon>
        <taxon>Pseudomonadati</taxon>
        <taxon>Pseudomonadota</taxon>
        <taxon>Betaproteobacteria</taxon>
        <taxon>Burkholderiales</taxon>
        <taxon>Burkholderiaceae</taxon>
        <taxon>Pandoraea</taxon>
    </lineage>
</organism>
<evidence type="ECO:0000256" key="4">
    <source>
        <dbReference type="ARBA" id="ARBA00022691"/>
    </source>
</evidence>
<dbReference type="InterPro" id="IPR031303">
    <property type="entry name" value="C5_meth_CS"/>
</dbReference>
<dbReference type="PROSITE" id="PS00095">
    <property type="entry name" value="C5_MTASE_2"/>
    <property type="match status" value="1"/>
</dbReference>
<keyword evidence="2 7" id="KW-0489">Methyltransferase</keyword>
<dbReference type="InterPro" id="IPR029063">
    <property type="entry name" value="SAM-dependent_MTases_sf"/>
</dbReference>
<evidence type="ECO:0000313" key="10">
    <source>
        <dbReference type="Proteomes" id="UP000343317"/>
    </source>
</evidence>
<dbReference type="PANTHER" id="PTHR10629">
    <property type="entry name" value="CYTOSINE-SPECIFIC METHYLTRANSFERASE"/>
    <property type="match status" value="1"/>
</dbReference>
<evidence type="ECO:0000256" key="1">
    <source>
        <dbReference type="ARBA" id="ARBA00011975"/>
    </source>
</evidence>
<keyword evidence="4 7" id="KW-0949">S-adenosyl-L-methionine</keyword>
<evidence type="ECO:0000313" key="9">
    <source>
        <dbReference type="EMBL" id="VVE49993.1"/>
    </source>
</evidence>